<proteinExistence type="predicted"/>
<evidence type="ECO:0000313" key="2">
    <source>
        <dbReference type="Proteomes" id="UP000237105"/>
    </source>
</evidence>
<name>A0A2P5CFK6_PARAD</name>
<reference evidence="2" key="1">
    <citation type="submission" date="2016-06" db="EMBL/GenBank/DDBJ databases">
        <title>Parallel loss of symbiosis genes in relatives of nitrogen-fixing non-legume Parasponia.</title>
        <authorList>
            <person name="Van Velzen R."/>
            <person name="Holmer R."/>
            <person name="Bu F."/>
            <person name="Rutten L."/>
            <person name="Van Zeijl A."/>
            <person name="Liu W."/>
            <person name="Santuari L."/>
            <person name="Cao Q."/>
            <person name="Sharma T."/>
            <person name="Shen D."/>
            <person name="Roswanjaya Y."/>
            <person name="Wardhani T."/>
            <person name="Kalhor M.S."/>
            <person name="Jansen J."/>
            <person name="Van den Hoogen J."/>
            <person name="Gungor B."/>
            <person name="Hartog M."/>
            <person name="Hontelez J."/>
            <person name="Verver J."/>
            <person name="Yang W.-C."/>
            <person name="Schijlen E."/>
            <person name="Repin R."/>
            <person name="Schilthuizen M."/>
            <person name="Schranz E."/>
            <person name="Heidstra R."/>
            <person name="Miyata K."/>
            <person name="Fedorova E."/>
            <person name="Kohlen W."/>
            <person name="Bisseling T."/>
            <person name="Smit S."/>
            <person name="Geurts R."/>
        </authorList>
    </citation>
    <scope>NUCLEOTIDE SEQUENCE [LARGE SCALE GENOMIC DNA]</scope>
    <source>
        <strain evidence="2">cv. WU1-14</strain>
    </source>
</reference>
<organism evidence="1 2">
    <name type="scientific">Parasponia andersonii</name>
    <name type="common">Sponia andersonii</name>
    <dbReference type="NCBI Taxonomy" id="3476"/>
    <lineage>
        <taxon>Eukaryota</taxon>
        <taxon>Viridiplantae</taxon>
        <taxon>Streptophyta</taxon>
        <taxon>Embryophyta</taxon>
        <taxon>Tracheophyta</taxon>
        <taxon>Spermatophyta</taxon>
        <taxon>Magnoliopsida</taxon>
        <taxon>eudicotyledons</taxon>
        <taxon>Gunneridae</taxon>
        <taxon>Pentapetalae</taxon>
        <taxon>rosids</taxon>
        <taxon>fabids</taxon>
        <taxon>Rosales</taxon>
        <taxon>Cannabaceae</taxon>
        <taxon>Parasponia</taxon>
    </lineage>
</organism>
<protein>
    <submittedName>
        <fullName evidence="1">Uncharacterized protein</fullName>
    </submittedName>
</protein>
<gene>
    <name evidence="1" type="ORF">PanWU01x14_156890</name>
</gene>
<dbReference type="EMBL" id="JXTB01000136">
    <property type="protein sequence ID" value="PON59794.1"/>
    <property type="molecule type" value="Genomic_DNA"/>
</dbReference>
<dbReference type="AlphaFoldDB" id="A0A2P5CFK6"/>
<accession>A0A2P5CFK6</accession>
<evidence type="ECO:0000313" key="1">
    <source>
        <dbReference type="EMBL" id="PON59794.1"/>
    </source>
</evidence>
<sequence>MKSTWWRVLLFSEYSRNKEKISRS</sequence>
<keyword evidence="2" id="KW-1185">Reference proteome</keyword>
<dbReference type="Proteomes" id="UP000237105">
    <property type="component" value="Unassembled WGS sequence"/>
</dbReference>
<comment type="caution">
    <text evidence="1">The sequence shown here is derived from an EMBL/GenBank/DDBJ whole genome shotgun (WGS) entry which is preliminary data.</text>
</comment>